<evidence type="ECO:0000256" key="1">
    <source>
        <dbReference type="SAM" id="MobiDB-lite"/>
    </source>
</evidence>
<proteinExistence type="predicted"/>
<reference evidence="2" key="1">
    <citation type="submission" date="2012-04" db="EMBL/GenBank/DDBJ databases">
        <title>The Genome Sequence of Loa loa.</title>
        <authorList>
            <consortium name="The Broad Institute Genome Sequencing Platform"/>
            <consortium name="Broad Institute Genome Sequencing Center for Infectious Disease"/>
            <person name="Nutman T.B."/>
            <person name="Fink D.L."/>
            <person name="Russ C."/>
            <person name="Young S."/>
            <person name="Zeng Q."/>
            <person name="Gargeya S."/>
            <person name="Alvarado L."/>
            <person name="Berlin A."/>
            <person name="Chapman S.B."/>
            <person name="Chen Z."/>
            <person name="Freedman E."/>
            <person name="Gellesch M."/>
            <person name="Goldberg J."/>
            <person name="Griggs A."/>
            <person name="Gujja S."/>
            <person name="Heilman E.R."/>
            <person name="Heiman D."/>
            <person name="Howarth C."/>
            <person name="Mehta T."/>
            <person name="Neiman D."/>
            <person name="Pearson M."/>
            <person name="Roberts A."/>
            <person name="Saif S."/>
            <person name="Shea T."/>
            <person name="Shenoy N."/>
            <person name="Sisk P."/>
            <person name="Stolte C."/>
            <person name="Sykes S."/>
            <person name="White J."/>
            <person name="Yandava C."/>
            <person name="Haas B."/>
            <person name="Henn M.R."/>
            <person name="Nusbaum C."/>
            <person name="Birren B."/>
        </authorList>
    </citation>
    <scope>NUCLEOTIDE SEQUENCE [LARGE SCALE GENOMIC DNA]</scope>
</reference>
<name>A0A1I7VVY0_LOALO</name>
<protein>
    <submittedName>
        <fullName evidence="3">Uncharacterized protein</fullName>
    </submittedName>
</protein>
<sequence length="80" mass="8884">MKALHRSPILIDVEYLWKSGKAESGQEEKRERELTSAGTGRSSGLLHLALEYISEIVVAGVRRNEDFSSSCSTKLPYIST</sequence>
<evidence type="ECO:0000313" key="2">
    <source>
        <dbReference type="Proteomes" id="UP000095285"/>
    </source>
</evidence>
<organism evidence="2 3">
    <name type="scientific">Loa loa</name>
    <name type="common">Eye worm</name>
    <name type="synonym">Filaria loa</name>
    <dbReference type="NCBI Taxonomy" id="7209"/>
    <lineage>
        <taxon>Eukaryota</taxon>
        <taxon>Metazoa</taxon>
        <taxon>Ecdysozoa</taxon>
        <taxon>Nematoda</taxon>
        <taxon>Chromadorea</taxon>
        <taxon>Rhabditida</taxon>
        <taxon>Spirurina</taxon>
        <taxon>Spiruromorpha</taxon>
        <taxon>Filarioidea</taxon>
        <taxon>Onchocercidae</taxon>
        <taxon>Loa</taxon>
    </lineage>
</organism>
<feature type="compositionally biased region" description="Basic and acidic residues" evidence="1">
    <location>
        <begin position="21"/>
        <end position="34"/>
    </location>
</feature>
<reference evidence="3" key="2">
    <citation type="submission" date="2016-11" db="UniProtKB">
        <authorList>
            <consortium name="WormBaseParasite"/>
        </authorList>
    </citation>
    <scope>IDENTIFICATION</scope>
</reference>
<dbReference type="Proteomes" id="UP000095285">
    <property type="component" value="Unassembled WGS sequence"/>
</dbReference>
<keyword evidence="2" id="KW-1185">Reference proteome</keyword>
<evidence type="ECO:0000313" key="3">
    <source>
        <dbReference type="WBParaSite" id="EN70_6890"/>
    </source>
</evidence>
<dbReference type="WBParaSite" id="EN70_6890">
    <property type="protein sequence ID" value="EN70_6890"/>
    <property type="gene ID" value="EN70_6890"/>
</dbReference>
<accession>A0A1I7VVY0</accession>
<dbReference type="AlphaFoldDB" id="A0A1I7VVY0"/>
<feature type="region of interest" description="Disordered" evidence="1">
    <location>
        <begin position="21"/>
        <end position="41"/>
    </location>
</feature>